<comment type="caution">
    <text evidence="6">The sequence shown here is derived from an EMBL/GenBank/DDBJ whole genome shotgun (WGS) entry which is preliminary data.</text>
</comment>
<dbReference type="SUPFAM" id="SSF47240">
    <property type="entry name" value="Ferritin-like"/>
    <property type="match status" value="1"/>
</dbReference>
<name>A0A432XWV0_9GAMM</name>
<reference evidence="7" key="1">
    <citation type="journal article" date="2018" name="Front. Microbiol.">
        <title>Genome-Based Analysis Reveals the Taxonomy and Diversity of the Family Idiomarinaceae.</title>
        <authorList>
            <person name="Liu Y."/>
            <person name="Lai Q."/>
            <person name="Shao Z."/>
        </authorList>
    </citation>
    <scope>NUCLEOTIDE SEQUENCE [LARGE SCALE GENOMIC DNA]</scope>
    <source>
        <strain evidence="7">BH195</strain>
    </source>
</reference>
<dbReference type="InterPro" id="IPR009078">
    <property type="entry name" value="Ferritin-like_SF"/>
</dbReference>
<evidence type="ECO:0000313" key="6">
    <source>
        <dbReference type="EMBL" id="RUO53061.1"/>
    </source>
</evidence>
<keyword evidence="2" id="KW-0479">Metal-binding</keyword>
<comment type="subcellular location">
    <subcellularLocation>
        <location evidence="4">Encapsulin nanocompartment</location>
    </subcellularLocation>
</comment>
<keyword evidence="1" id="KW-0409">Iron storage</keyword>
<dbReference type="GO" id="GO:0004322">
    <property type="term" value="F:ferroxidase activity"/>
    <property type="evidence" value="ECO:0007669"/>
    <property type="project" value="InterPro"/>
</dbReference>
<dbReference type="RefSeq" id="WP_126763758.1">
    <property type="nucleotide sequence ID" value="NZ_JBHLTZ010000012.1"/>
</dbReference>
<evidence type="ECO:0000313" key="7">
    <source>
        <dbReference type="Proteomes" id="UP000287198"/>
    </source>
</evidence>
<dbReference type="EMBL" id="PIPW01000002">
    <property type="protein sequence ID" value="RUO53061.1"/>
    <property type="molecule type" value="Genomic_DNA"/>
</dbReference>
<accession>A0A432XWV0</accession>
<dbReference type="NCBIfam" id="TIGR04535">
    <property type="entry name" value="ferrit_encaps"/>
    <property type="match status" value="1"/>
</dbReference>
<dbReference type="OrthoDB" id="9796238at2"/>
<gene>
    <name evidence="6" type="ORF">CWI69_08530</name>
</gene>
<dbReference type="AlphaFoldDB" id="A0A432XWV0"/>
<evidence type="ECO:0000256" key="3">
    <source>
        <dbReference type="ARBA" id="ARBA00023004"/>
    </source>
</evidence>
<dbReference type="InterPro" id="IPR030907">
    <property type="entry name" value="Ferrit_encaps"/>
</dbReference>
<evidence type="ECO:0000256" key="2">
    <source>
        <dbReference type="ARBA" id="ARBA00022723"/>
    </source>
</evidence>
<evidence type="ECO:0000256" key="4">
    <source>
        <dbReference type="ARBA" id="ARBA00033738"/>
    </source>
</evidence>
<keyword evidence="5" id="KW-1284">Encapsulin nanocompartment</keyword>
<organism evidence="6 7">
    <name type="scientific">Pseudidiomarina halophila</name>
    <dbReference type="NCBI Taxonomy" id="1449799"/>
    <lineage>
        <taxon>Bacteria</taxon>
        <taxon>Pseudomonadati</taxon>
        <taxon>Pseudomonadota</taxon>
        <taxon>Gammaproteobacteria</taxon>
        <taxon>Alteromonadales</taxon>
        <taxon>Idiomarinaceae</taxon>
        <taxon>Pseudidiomarina</taxon>
    </lineage>
</organism>
<sequence>MANEGYHEPYELLSDETRDMHRALISLMEELEAVDWYNQRIDVCKDDELKKILIHNRDEEKEHAAMTLEWIRRRDKKFDEQLKDYLFTDDVIGH</sequence>
<dbReference type="GO" id="GO:0140737">
    <property type="term" value="C:encapsulin nanocompartment"/>
    <property type="evidence" value="ECO:0007669"/>
    <property type="project" value="UniProtKB-SubCell"/>
</dbReference>
<dbReference type="GO" id="GO:0046872">
    <property type="term" value="F:metal ion binding"/>
    <property type="evidence" value="ECO:0007669"/>
    <property type="project" value="UniProtKB-KW"/>
</dbReference>
<keyword evidence="7" id="KW-1185">Reference proteome</keyword>
<dbReference type="InterPro" id="IPR054581">
    <property type="entry name" value="EncFtn-like"/>
</dbReference>
<protein>
    <submittedName>
        <fullName evidence="6">Ferritin</fullName>
    </submittedName>
</protein>
<dbReference type="Pfam" id="PF22277">
    <property type="entry name" value="EncFtn-like"/>
    <property type="match status" value="1"/>
</dbReference>
<proteinExistence type="predicted"/>
<dbReference type="GO" id="GO:0006879">
    <property type="term" value="P:intracellular iron ion homeostasis"/>
    <property type="evidence" value="ECO:0007669"/>
    <property type="project" value="UniProtKB-KW"/>
</dbReference>
<dbReference type="Gene3D" id="6.10.140.1960">
    <property type="match status" value="1"/>
</dbReference>
<dbReference type="Proteomes" id="UP000287198">
    <property type="component" value="Unassembled WGS sequence"/>
</dbReference>
<evidence type="ECO:0000256" key="1">
    <source>
        <dbReference type="ARBA" id="ARBA00022434"/>
    </source>
</evidence>
<keyword evidence="3" id="KW-0408">Iron</keyword>
<evidence type="ECO:0000256" key="5">
    <source>
        <dbReference type="ARBA" id="ARBA00033787"/>
    </source>
</evidence>